<feature type="domain" description="SGNH hydrolase-type esterase" evidence="4">
    <location>
        <begin position="104"/>
        <end position="351"/>
    </location>
</feature>
<evidence type="ECO:0000256" key="1">
    <source>
        <dbReference type="PIRSR" id="PIRSR637460-1"/>
    </source>
</evidence>
<evidence type="ECO:0000256" key="3">
    <source>
        <dbReference type="SAM" id="SignalP"/>
    </source>
</evidence>
<keyword evidence="2" id="KW-1015">Disulfide bond</keyword>
<feature type="active site" evidence="1">
    <location>
        <position position="344"/>
    </location>
</feature>
<evidence type="ECO:0000313" key="5">
    <source>
        <dbReference type="EMBL" id="TQM78757.1"/>
    </source>
</evidence>
<dbReference type="OrthoDB" id="3882626at2"/>
<feature type="disulfide bond" evidence="2">
    <location>
        <begin position="175"/>
        <end position="185"/>
    </location>
</feature>
<keyword evidence="6" id="KW-1185">Reference proteome</keyword>
<dbReference type="RefSeq" id="WP_141975525.1">
    <property type="nucleotide sequence ID" value="NZ_VFPP01000001.1"/>
</dbReference>
<accession>A0A543J7G0</accession>
<dbReference type="PANTHER" id="PTHR37981:SF1">
    <property type="entry name" value="SGNH HYDROLASE-TYPE ESTERASE DOMAIN-CONTAINING PROTEIN"/>
    <property type="match status" value="1"/>
</dbReference>
<dbReference type="PANTHER" id="PTHR37981">
    <property type="entry name" value="LIPASE 2"/>
    <property type="match status" value="1"/>
</dbReference>
<dbReference type="Pfam" id="PF13472">
    <property type="entry name" value="Lipase_GDSL_2"/>
    <property type="match status" value="1"/>
</dbReference>
<dbReference type="EMBL" id="VFPP01000001">
    <property type="protein sequence ID" value="TQM78757.1"/>
    <property type="molecule type" value="Genomic_DNA"/>
</dbReference>
<dbReference type="GO" id="GO:0016788">
    <property type="term" value="F:hydrolase activity, acting on ester bonds"/>
    <property type="evidence" value="ECO:0007669"/>
    <property type="project" value="InterPro"/>
</dbReference>
<feature type="disulfide bond" evidence="2">
    <location>
        <begin position="255"/>
        <end position="301"/>
    </location>
</feature>
<comment type="caution">
    <text evidence="5">The sequence shown here is derived from an EMBL/GenBank/DDBJ whole genome shotgun (WGS) entry which is preliminary data.</text>
</comment>
<evidence type="ECO:0000256" key="2">
    <source>
        <dbReference type="PIRSR" id="PIRSR637460-2"/>
    </source>
</evidence>
<dbReference type="Proteomes" id="UP000316628">
    <property type="component" value="Unassembled WGS sequence"/>
</dbReference>
<dbReference type="GO" id="GO:0006629">
    <property type="term" value="P:lipid metabolic process"/>
    <property type="evidence" value="ECO:0007669"/>
    <property type="project" value="TreeGrafter"/>
</dbReference>
<organism evidence="5 6">
    <name type="scientific">Saccharothrix saharensis</name>
    <dbReference type="NCBI Taxonomy" id="571190"/>
    <lineage>
        <taxon>Bacteria</taxon>
        <taxon>Bacillati</taxon>
        <taxon>Actinomycetota</taxon>
        <taxon>Actinomycetes</taxon>
        <taxon>Pseudonocardiales</taxon>
        <taxon>Pseudonocardiaceae</taxon>
        <taxon>Saccharothrix</taxon>
    </lineage>
</organism>
<keyword evidence="3" id="KW-0732">Signal</keyword>
<dbReference type="InterPro" id="IPR013830">
    <property type="entry name" value="SGNH_hydro"/>
</dbReference>
<evidence type="ECO:0000313" key="6">
    <source>
        <dbReference type="Proteomes" id="UP000316628"/>
    </source>
</evidence>
<feature type="active site" description="Nucleophile" evidence="1">
    <location>
        <position position="46"/>
    </location>
</feature>
<sequence length="392" mass="41328">MSGAFRRRPAVAVTAALALTTALTTAHAAAAPALAKPAAVVSLGDSYISGEAGRWRGNALENSGDKWGTDLATECDASGCATDPQLVYGNTHTSTNMCHRSTSAEIVSAAIPDATAINLACSGATTSDVRNGDPARNQPNQVERLRAKTADYHVKLVVLSIGGNDLRFGDIIADCVQGYLTHYRCGPKWDSAISGQLDQVRADVGATVRAIKEVLNAAQGPGSYQFVLQSYPSPMPAAAGFRIPESGPRWSEGGCPVWDSDANWARNELVPTIAAQLEQVAADRHVRFLDLRDAFDGREVCATDSSQATAANSAANPLPGTVAEWVRWVVTGYSSQGDRQESMHPNHYGQRALGACLRLMHEKTTGDFACHNTPGAGPGRMTLSALGGSLDH</sequence>
<dbReference type="InterPro" id="IPR036514">
    <property type="entry name" value="SGNH_hydro_sf"/>
</dbReference>
<dbReference type="Gene3D" id="3.40.50.1110">
    <property type="entry name" value="SGNH hydrolase"/>
    <property type="match status" value="1"/>
</dbReference>
<name>A0A543J7G0_9PSEU</name>
<dbReference type="InterPro" id="IPR037460">
    <property type="entry name" value="SEST-like"/>
</dbReference>
<feature type="disulfide bond" evidence="2">
    <location>
        <begin position="75"/>
        <end position="121"/>
    </location>
</feature>
<evidence type="ECO:0000259" key="4">
    <source>
        <dbReference type="Pfam" id="PF13472"/>
    </source>
</evidence>
<keyword evidence="5" id="KW-0378">Hydrolase</keyword>
<feature type="chain" id="PRO_5022171961" evidence="3">
    <location>
        <begin position="29"/>
        <end position="392"/>
    </location>
</feature>
<protein>
    <submittedName>
        <fullName evidence="5">GDSL-like lipase/acylhydrolase family protein</fullName>
    </submittedName>
</protein>
<gene>
    <name evidence="5" type="ORF">FHX81_1035</name>
</gene>
<proteinExistence type="predicted"/>
<dbReference type="AlphaFoldDB" id="A0A543J7G0"/>
<dbReference type="SUPFAM" id="SSF52266">
    <property type="entry name" value="SGNH hydrolase"/>
    <property type="match status" value="1"/>
</dbReference>
<feature type="signal peptide" evidence="3">
    <location>
        <begin position="1"/>
        <end position="28"/>
    </location>
</feature>
<reference evidence="5 6" key="1">
    <citation type="submission" date="2019-06" db="EMBL/GenBank/DDBJ databases">
        <title>Sequencing the genomes of 1000 actinobacteria strains.</title>
        <authorList>
            <person name="Klenk H.-P."/>
        </authorList>
    </citation>
    <scope>NUCLEOTIDE SEQUENCE [LARGE SCALE GENOMIC DNA]</scope>
    <source>
        <strain evidence="5 6">DSM 45456</strain>
    </source>
</reference>